<keyword evidence="3" id="KW-1185">Reference proteome</keyword>
<sequence>MPKNKRAKRGKTTEPEDHSKQKESKQATIADVSKESKAQQARVSDADNDSRPENPISDDNWPPGWSEKQKRDTDPAQWPFSEDQLSKLPILMQQLGKVKSPTPGKIAKLIGDAEVWDVSHPKWKLEGRKGIGYQFHPDRIRRRIEESRKCGLMVDDAAEQELVKLATAAFQNCNNKADGKAKAPLQDLGRAEEEIFGKNNTGQFAMNAWADGPPDISMNDYEAADENSEQPCNAVLILKGHRKYQQQVWFPIMKEIWDELDPNNSRPSSKERLLFQQVPQIATENVEKGLPANLGQLPVANITHIWRQYKKGEMDQLSAEMCLKALWARYQFADGYCKLPPQKGGVYPKVVDIEEEYRERTGLDPKTGKRMGGTQTKKSGGKKTQKSTAKHVAVDKETQSKKRPSVKNGNPVIPDDSDVDSDVEMWDPEGEYVMSGAYNEPGGNPKSHAKQIQKAHPKKEASIKKKTSAKEDHTSQALVPINPYSSQSRLGKSFQIWASSTKQERTFRPGYTSSGDKIIAFGKVERQEISDSGTRYKRTTRNYVIKKGGSCCALQPKGACGGPEIWEMLPDRIKQSGAIGQNFDTIPDRRKLPHMKHGICWLAISKCGPSPSRYPPMACEVYWFEGQDKKKAVIWRTQLQKVFGVENADFHLAKAITPRGEEPPSDIWTAIKRYQADIEPTVRVPPKMLQAAYPLALPPPSHQNTAKSKDEARLQDKIASLSRELKRLKIEAKKRKGRKESDGEESFAEDTSTSSDTESLAEDSDAEDTDSSDEAWDSGDADDDSGESSEDEGGTDSDDSADSKGSKPSQGWLNRLQESRKGIRI</sequence>
<feature type="compositionally biased region" description="Low complexity" evidence="1">
    <location>
        <begin position="749"/>
        <end position="758"/>
    </location>
</feature>
<feature type="compositionally biased region" description="Basic residues" evidence="1">
    <location>
        <begin position="1"/>
        <end position="10"/>
    </location>
</feature>
<feature type="region of interest" description="Disordered" evidence="1">
    <location>
        <begin position="1"/>
        <end position="80"/>
    </location>
</feature>
<organism evidence="2 3">
    <name type="scientific">Endocarpon pusillum (strain Z07020 / HMAS-L-300199)</name>
    <name type="common">Lichen-forming fungus</name>
    <dbReference type="NCBI Taxonomy" id="1263415"/>
    <lineage>
        <taxon>Eukaryota</taxon>
        <taxon>Fungi</taxon>
        <taxon>Dikarya</taxon>
        <taxon>Ascomycota</taxon>
        <taxon>Pezizomycotina</taxon>
        <taxon>Eurotiomycetes</taxon>
        <taxon>Chaetothyriomycetidae</taxon>
        <taxon>Verrucariales</taxon>
        <taxon>Verrucariaceae</taxon>
        <taxon>Endocarpon</taxon>
    </lineage>
</organism>
<dbReference type="AlphaFoldDB" id="U1HGY8"/>
<feature type="compositionally biased region" description="Basic and acidic residues" evidence="1">
    <location>
        <begin position="358"/>
        <end position="367"/>
    </location>
</feature>
<evidence type="ECO:0000313" key="3">
    <source>
        <dbReference type="Proteomes" id="UP000019373"/>
    </source>
</evidence>
<feature type="compositionally biased region" description="Basic and acidic residues" evidence="1">
    <location>
        <begin position="11"/>
        <end position="25"/>
    </location>
</feature>
<dbReference type="Proteomes" id="UP000019373">
    <property type="component" value="Unassembled WGS sequence"/>
</dbReference>
<reference evidence="3" key="1">
    <citation type="journal article" date="2014" name="BMC Genomics">
        <title>Genome characteristics reveal the impact of lichenization on lichen-forming fungus Endocarpon pusillum Hedwig (Verrucariales, Ascomycota).</title>
        <authorList>
            <person name="Wang Y.-Y."/>
            <person name="Liu B."/>
            <person name="Zhang X.-Y."/>
            <person name="Zhou Q.-M."/>
            <person name="Zhang T."/>
            <person name="Li H."/>
            <person name="Yu Y.-F."/>
            <person name="Zhang X.-L."/>
            <person name="Hao X.-Y."/>
            <person name="Wang M."/>
            <person name="Wang L."/>
            <person name="Wei J.-C."/>
        </authorList>
    </citation>
    <scope>NUCLEOTIDE SEQUENCE [LARGE SCALE GENOMIC DNA]</scope>
    <source>
        <strain evidence="3">Z07020 / HMAS-L-300199</strain>
    </source>
</reference>
<feature type="region of interest" description="Disordered" evidence="1">
    <location>
        <begin position="358"/>
        <end position="422"/>
    </location>
</feature>
<feature type="compositionally biased region" description="Basic and acidic residues" evidence="1">
    <location>
        <begin position="458"/>
        <end position="474"/>
    </location>
</feature>
<accession>U1HGY8</accession>
<dbReference type="EMBL" id="KE721418">
    <property type="protein sequence ID" value="ERF69425.1"/>
    <property type="molecule type" value="Genomic_DNA"/>
</dbReference>
<feature type="region of interest" description="Disordered" evidence="1">
    <location>
        <begin position="733"/>
        <end position="825"/>
    </location>
</feature>
<dbReference type="HOGENOM" id="CLU_343234_0_0_1"/>
<feature type="region of interest" description="Disordered" evidence="1">
    <location>
        <begin position="438"/>
        <end position="475"/>
    </location>
</feature>
<dbReference type="RefSeq" id="XP_007804930.1">
    <property type="nucleotide sequence ID" value="XM_007806739.1"/>
</dbReference>
<feature type="compositionally biased region" description="Basic residues" evidence="1">
    <location>
        <begin position="447"/>
        <end position="457"/>
    </location>
</feature>
<dbReference type="eggNOG" id="ENOG502TAZ1">
    <property type="taxonomic scope" value="Eukaryota"/>
</dbReference>
<protein>
    <submittedName>
        <fullName evidence="2">Uncharacterized protein</fullName>
    </submittedName>
</protein>
<feature type="compositionally biased region" description="Basic residues" evidence="1">
    <location>
        <begin position="379"/>
        <end position="389"/>
    </location>
</feature>
<evidence type="ECO:0000313" key="2">
    <source>
        <dbReference type="EMBL" id="ERF69425.1"/>
    </source>
</evidence>
<gene>
    <name evidence="2" type="ORF">EPUS_09428</name>
</gene>
<feature type="region of interest" description="Disordered" evidence="1">
    <location>
        <begin position="694"/>
        <end position="713"/>
    </location>
</feature>
<dbReference type="GeneID" id="19244241"/>
<proteinExistence type="predicted"/>
<feature type="compositionally biased region" description="Acidic residues" evidence="1">
    <location>
        <begin position="759"/>
        <end position="800"/>
    </location>
</feature>
<evidence type="ECO:0000256" key="1">
    <source>
        <dbReference type="SAM" id="MobiDB-lite"/>
    </source>
</evidence>
<name>U1HGY8_ENDPU</name>